<organism evidence="3 4">
    <name type="scientific">Botryotinia convoluta</name>
    <dbReference type="NCBI Taxonomy" id="54673"/>
    <lineage>
        <taxon>Eukaryota</taxon>
        <taxon>Fungi</taxon>
        <taxon>Dikarya</taxon>
        <taxon>Ascomycota</taxon>
        <taxon>Pezizomycotina</taxon>
        <taxon>Leotiomycetes</taxon>
        <taxon>Helotiales</taxon>
        <taxon>Sclerotiniaceae</taxon>
        <taxon>Botryotinia</taxon>
    </lineage>
</organism>
<name>A0A4Z1HN17_9HELO</name>
<feature type="compositionally biased region" description="Polar residues" evidence="2">
    <location>
        <begin position="76"/>
        <end position="90"/>
    </location>
</feature>
<dbReference type="Proteomes" id="UP000297527">
    <property type="component" value="Unassembled WGS sequence"/>
</dbReference>
<comment type="caution">
    <text evidence="3">The sequence shown here is derived from an EMBL/GenBank/DDBJ whole genome shotgun (WGS) entry which is preliminary data.</text>
</comment>
<evidence type="ECO:0000313" key="3">
    <source>
        <dbReference type="EMBL" id="TGO50185.1"/>
    </source>
</evidence>
<reference evidence="3 4" key="1">
    <citation type="submission" date="2017-12" db="EMBL/GenBank/DDBJ databases">
        <title>Comparative genomics of Botrytis spp.</title>
        <authorList>
            <person name="Valero-Jimenez C.A."/>
            <person name="Tapia P."/>
            <person name="Veloso J."/>
            <person name="Silva-Moreno E."/>
            <person name="Staats M."/>
            <person name="Valdes J.H."/>
            <person name="Van Kan J.A.L."/>
        </authorList>
    </citation>
    <scope>NUCLEOTIDE SEQUENCE [LARGE SCALE GENOMIC DNA]</scope>
    <source>
        <strain evidence="3 4">MUCL11595</strain>
    </source>
</reference>
<evidence type="ECO:0000256" key="2">
    <source>
        <dbReference type="SAM" id="MobiDB-lite"/>
    </source>
</evidence>
<protein>
    <submittedName>
        <fullName evidence="3">Uncharacterized protein</fullName>
    </submittedName>
</protein>
<keyword evidence="4" id="KW-1185">Reference proteome</keyword>
<feature type="compositionally biased region" description="Basic and acidic residues" evidence="2">
    <location>
        <begin position="61"/>
        <end position="73"/>
    </location>
</feature>
<sequence length="491" mass="56896">MNRPPKINNESNGDSSPFSFQLRMNGRNSLPFRPSPLEFEMQSKREAEHHAEQGDSFIFQGDHKDTRSHERLSAEPQPSQSFAQPAMHTNTSTPITPSQLAWLSQGIDMIGINDPQVQTTYSNLQTIMGNNPRLVMITGNDPRMMNNQQSGYLIIPIGQQDSSLKHDSTKIASMDFDRSEQTGAHFDVASYKTRKKELNAFDRLGPCANCKDPTHQLGVCMICNDEGYMDGCPICNSLDHQFYECEKQDRAKNTLWNYARKMRNNKPPLRLLQDHRNIEKFGKVTVKQESFSPWTAEFAKNNRDLWKNPRFFDSRSWKKVSKYRDPAWKHPEKVPLQISRKDMHLVKDLEGELKKLELHLRSLTENAEKSSVRQSFYPDMTQSFSTGQMENHNRKTSKEEIRQIFKEIYQQPQIQRSGNSYQIGADQEIRSQIQDNSEEKERSSLPAYSNELPSSGVLLQAPRVRTYNEMIAEEHAEMTRRTNAWRQEDER</sequence>
<keyword evidence="1" id="KW-0175">Coiled coil</keyword>
<feature type="region of interest" description="Disordered" evidence="2">
    <location>
        <begin position="433"/>
        <end position="457"/>
    </location>
</feature>
<feature type="coiled-coil region" evidence="1">
    <location>
        <begin position="346"/>
        <end position="373"/>
    </location>
</feature>
<evidence type="ECO:0000313" key="4">
    <source>
        <dbReference type="Proteomes" id="UP000297527"/>
    </source>
</evidence>
<feature type="region of interest" description="Disordered" evidence="2">
    <location>
        <begin position="1"/>
        <end position="90"/>
    </location>
</feature>
<accession>A0A4Z1HN17</accession>
<dbReference type="OrthoDB" id="4777753at2759"/>
<proteinExistence type="predicted"/>
<evidence type="ECO:0000256" key="1">
    <source>
        <dbReference type="SAM" id="Coils"/>
    </source>
</evidence>
<feature type="compositionally biased region" description="Polar residues" evidence="2">
    <location>
        <begin position="8"/>
        <end position="19"/>
    </location>
</feature>
<gene>
    <name evidence="3" type="ORF">BCON_0189g00090</name>
</gene>
<feature type="compositionally biased region" description="Basic and acidic residues" evidence="2">
    <location>
        <begin position="41"/>
        <end position="53"/>
    </location>
</feature>
<dbReference type="AlphaFoldDB" id="A0A4Z1HN17"/>
<dbReference type="EMBL" id="PQXN01000189">
    <property type="protein sequence ID" value="TGO50185.1"/>
    <property type="molecule type" value="Genomic_DNA"/>
</dbReference>